<reference evidence="2 5" key="2">
    <citation type="submission" date="2023-11" db="EMBL/GenBank/DDBJ databases">
        <title>Plant-associative lifestyle of Vibrio porteresiae and its evolutionary dynamics.</title>
        <authorList>
            <person name="Rameshkumar N."/>
            <person name="Kirti K."/>
        </authorList>
    </citation>
    <scope>NUCLEOTIDE SEQUENCE [LARGE SCALE GENOMIC DNA]</scope>
    <source>
        <strain evidence="2 5">MSSRF38</strain>
    </source>
</reference>
<accession>A0A1Y6IMP7</accession>
<evidence type="ECO:0008006" key="6">
    <source>
        <dbReference type="Google" id="ProtNLM"/>
    </source>
</evidence>
<dbReference type="Gene3D" id="2.40.128.100">
    <property type="entry name" value="OPCA outer membrane adhesin/invasin"/>
    <property type="match status" value="1"/>
</dbReference>
<dbReference type="SUPFAM" id="SSF69917">
    <property type="entry name" value="OMPT-like"/>
    <property type="match status" value="1"/>
</dbReference>
<proteinExistence type="predicted"/>
<feature type="chain" id="PRO_5012712313" description="Outer membrane protein beta-barrel domain-containing protein" evidence="1">
    <location>
        <begin position="24"/>
        <end position="257"/>
    </location>
</feature>
<evidence type="ECO:0000313" key="3">
    <source>
        <dbReference type="EMBL" id="SMR98939.1"/>
    </source>
</evidence>
<evidence type="ECO:0000313" key="2">
    <source>
        <dbReference type="EMBL" id="MDW6004262.1"/>
    </source>
</evidence>
<dbReference type="InterPro" id="IPR020080">
    <property type="entry name" value="OM_adhesin/peptidase_omptin"/>
</dbReference>
<dbReference type="Proteomes" id="UP001283366">
    <property type="component" value="Unassembled WGS sequence"/>
</dbReference>
<dbReference type="AlphaFoldDB" id="A0A1Y6IMP7"/>
<protein>
    <recommendedName>
        <fullName evidence="6">Outer membrane protein beta-barrel domain-containing protein</fullName>
    </recommendedName>
</protein>
<dbReference type="OrthoDB" id="597531at2"/>
<evidence type="ECO:0000256" key="1">
    <source>
        <dbReference type="SAM" id="SignalP"/>
    </source>
</evidence>
<dbReference type="EMBL" id="FXXI01000001">
    <property type="protein sequence ID" value="SMR98939.1"/>
    <property type="molecule type" value="Genomic_DNA"/>
</dbReference>
<dbReference type="RefSeq" id="WP_087479017.1">
    <property type="nucleotide sequence ID" value="NZ_AP024883.1"/>
</dbReference>
<dbReference type="Proteomes" id="UP000196125">
    <property type="component" value="Unassembled WGS sequence"/>
</dbReference>
<feature type="signal peptide" evidence="1">
    <location>
        <begin position="1"/>
        <end position="23"/>
    </location>
</feature>
<evidence type="ECO:0000313" key="4">
    <source>
        <dbReference type="Proteomes" id="UP000196125"/>
    </source>
</evidence>
<evidence type="ECO:0000313" key="5">
    <source>
        <dbReference type="Proteomes" id="UP001283366"/>
    </source>
</evidence>
<reference evidence="3 4" key="1">
    <citation type="submission" date="2017-05" db="EMBL/GenBank/DDBJ databases">
        <authorList>
            <person name="Song R."/>
            <person name="Chenine A.L."/>
            <person name="Ruprecht R.M."/>
        </authorList>
    </citation>
    <scope>NUCLEOTIDE SEQUENCE [LARGE SCALE GENOMIC DNA]</scope>
    <source>
        <strain evidence="3 4">CECT 7927</strain>
    </source>
</reference>
<name>A0A1Y6IMP7_9VIBR</name>
<dbReference type="GO" id="GO:0004190">
    <property type="term" value="F:aspartic-type endopeptidase activity"/>
    <property type="evidence" value="ECO:0007669"/>
    <property type="project" value="InterPro"/>
</dbReference>
<organism evidence="3 4">
    <name type="scientific">Vibrio mangrovi</name>
    <dbReference type="NCBI Taxonomy" id="474394"/>
    <lineage>
        <taxon>Bacteria</taxon>
        <taxon>Pseudomonadati</taxon>
        <taxon>Pseudomonadota</taxon>
        <taxon>Gammaproteobacteria</taxon>
        <taxon>Vibrionales</taxon>
        <taxon>Vibrionaceae</taxon>
        <taxon>Vibrio</taxon>
    </lineage>
</organism>
<keyword evidence="1" id="KW-0732">Signal</keyword>
<keyword evidence="5" id="KW-1185">Reference proteome</keyword>
<dbReference type="EMBL" id="JAWRCO010000001">
    <property type="protein sequence ID" value="MDW6004262.1"/>
    <property type="molecule type" value="Genomic_DNA"/>
</dbReference>
<sequence>MKNVQMKTAISSIWLIFPCLGMAETTYEAGIGPAIAHFSYKEPSVMQDQGTLYGIQGYVATYDSWMRRVEASYVEGTVDYTSNESGDMSDISDYIFEVRGLLGLNMFYSNGLMTPYSGLGYRYLNDDSSYRQTTTGHWGYEREQSYLYLPLGAMIRLANGPILIEWQLEYDYLLEGRNQSHLSTVPGYSDISVTQNDGYGARASLSLRHTVNLGSITEISVSPYITYWNIKKSSVNSGYYEPQNNSTEYGASLSVHF</sequence>
<gene>
    <name evidence="2" type="ORF">SBX37_15510</name>
    <name evidence="3" type="ORF">VIM7927_00155</name>
</gene>